<accession>A0A8T0R1U4</accession>
<sequence length="203" mass="22413">MMQLLLRAHFSLCQSPPAGLSLPPLVRLPWLWPTLSFFLSLAAAASCRPVNGFRLYRARRAGNKGSQGGGGEINAGLGGVSSLSCTTSFRRPRRGRRSGGAVGPVLWSKECHHLMCCTQVRSRFLGGEPWWCRAAVQELGRDLPARKRKEHQCVCFPDLETAVVRAYASVLACRSHDMLFFPIPGDHFYFVFAPNRSIIAINA</sequence>
<name>A0A8T0R1U4_PANVG</name>
<proteinExistence type="predicted"/>
<organism evidence="1 2">
    <name type="scientific">Panicum virgatum</name>
    <name type="common">Blackwell switchgrass</name>
    <dbReference type="NCBI Taxonomy" id="38727"/>
    <lineage>
        <taxon>Eukaryota</taxon>
        <taxon>Viridiplantae</taxon>
        <taxon>Streptophyta</taxon>
        <taxon>Embryophyta</taxon>
        <taxon>Tracheophyta</taxon>
        <taxon>Spermatophyta</taxon>
        <taxon>Magnoliopsida</taxon>
        <taxon>Liliopsida</taxon>
        <taxon>Poales</taxon>
        <taxon>Poaceae</taxon>
        <taxon>PACMAD clade</taxon>
        <taxon>Panicoideae</taxon>
        <taxon>Panicodae</taxon>
        <taxon>Paniceae</taxon>
        <taxon>Panicinae</taxon>
        <taxon>Panicum</taxon>
        <taxon>Panicum sect. Hiantes</taxon>
    </lineage>
</organism>
<gene>
    <name evidence="1" type="ORF">PVAP13_6NG147300</name>
</gene>
<dbReference type="AlphaFoldDB" id="A0A8T0R1U4"/>
<keyword evidence="2" id="KW-1185">Reference proteome</keyword>
<reference evidence="1" key="1">
    <citation type="submission" date="2020-05" db="EMBL/GenBank/DDBJ databases">
        <title>WGS assembly of Panicum virgatum.</title>
        <authorList>
            <person name="Lovell J.T."/>
            <person name="Jenkins J."/>
            <person name="Shu S."/>
            <person name="Juenger T.E."/>
            <person name="Schmutz J."/>
        </authorList>
    </citation>
    <scope>NUCLEOTIDE SEQUENCE</scope>
    <source>
        <strain evidence="1">AP13</strain>
    </source>
</reference>
<dbReference type="EMBL" id="CM029048">
    <property type="protein sequence ID" value="KAG2579069.1"/>
    <property type="molecule type" value="Genomic_DNA"/>
</dbReference>
<protein>
    <submittedName>
        <fullName evidence="1">Uncharacterized protein</fullName>
    </submittedName>
</protein>
<comment type="caution">
    <text evidence="1">The sequence shown here is derived from an EMBL/GenBank/DDBJ whole genome shotgun (WGS) entry which is preliminary data.</text>
</comment>
<evidence type="ECO:0000313" key="2">
    <source>
        <dbReference type="Proteomes" id="UP000823388"/>
    </source>
</evidence>
<evidence type="ECO:0000313" key="1">
    <source>
        <dbReference type="EMBL" id="KAG2579069.1"/>
    </source>
</evidence>
<dbReference type="Proteomes" id="UP000823388">
    <property type="component" value="Chromosome 6N"/>
</dbReference>